<dbReference type="PIRSF" id="PIRSF000077">
    <property type="entry name" value="Thioredoxin"/>
    <property type="match status" value="1"/>
</dbReference>
<evidence type="ECO:0000256" key="4">
    <source>
        <dbReference type="PIRNR" id="PIRNR000077"/>
    </source>
</evidence>
<dbReference type="PROSITE" id="PS00194">
    <property type="entry name" value="THIOREDOXIN_1"/>
    <property type="match status" value="1"/>
</dbReference>
<dbReference type="SUPFAM" id="SSF52833">
    <property type="entry name" value="Thioredoxin-like"/>
    <property type="match status" value="1"/>
</dbReference>
<dbReference type="CTD" id="255220"/>
<feature type="domain" description="Thioredoxin" evidence="6">
    <location>
        <begin position="1"/>
        <end position="105"/>
    </location>
</feature>
<dbReference type="Gene3D" id="3.40.30.10">
    <property type="entry name" value="Glutaredoxin"/>
    <property type="match status" value="1"/>
</dbReference>
<dbReference type="PROSITE" id="PS51352">
    <property type="entry name" value="THIOREDOXIN_2"/>
    <property type="match status" value="1"/>
</dbReference>
<evidence type="ECO:0000313" key="8">
    <source>
        <dbReference type="RefSeq" id="XP_008064360.1"/>
    </source>
</evidence>
<comment type="similarity">
    <text evidence="4">Belongs to the thioredoxin family.</text>
</comment>
<dbReference type="PRINTS" id="PR00421">
    <property type="entry name" value="THIOREDOXIN"/>
</dbReference>
<feature type="disulfide bond" description="Redox-active" evidence="5">
    <location>
        <begin position="32"/>
        <end position="35"/>
    </location>
</feature>
<proteinExistence type="inferred from homology"/>
<sequence length="105" mass="12230">MVQIIKDTNEFKTFLKDAEHKLVVVEFSSKWCGPCKRMNPIFHAMSLQYQNVFFANVDVDDSPELAETCNIKAIPTFQMFKQIQKIFEFCGADAEKLEMKIKELM</sequence>
<organism evidence="7 8">
    <name type="scientific">Carlito syrichta</name>
    <name type="common">Philippine tarsier</name>
    <name type="synonym">Tarsius syrichta</name>
    <dbReference type="NCBI Taxonomy" id="1868482"/>
    <lineage>
        <taxon>Eukaryota</taxon>
        <taxon>Metazoa</taxon>
        <taxon>Chordata</taxon>
        <taxon>Craniata</taxon>
        <taxon>Vertebrata</taxon>
        <taxon>Euteleostomi</taxon>
        <taxon>Mammalia</taxon>
        <taxon>Eutheria</taxon>
        <taxon>Euarchontoglires</taxon>
        <taxon>Primates</taxon>
        <taxon>Haplorrhini</taxon>
        <taxon>Tarsiiformes</taxon>
        <taxon>Tarsiidae</taxon>
        <taxon>Carlito</taxon>
    </lineage>
</organism>
<dbReference type="Proteomes" id="UP000189704">
    <property type="component" value="Unplaced"/>
</dbReference>
<name>A0A1U7U2P2_CARSF</name>
<evidence type="ECO:0000256" key="2">
    <source>
        <dbReference type="ARBA" id="ARBA00023157"/>
    </source>
</evidence>
<dbReference type="AlphaFoldDB" id="A0A1U7U2P2"/>
<keyword evidence="1" id="KW-0702">S-nitrosylation</keyword>
<keyword evidence="3 5" id="KW-0676">Redox-active center</keyword>
<dbReference type="GO" id="GO:0015035">
    <property type="term" value="F:protein-disulfide reductase activity"/>
    <property type="evidence" value="ECO:0007669"/>
    <property type="project" value="InterPro"/>
</dbReference>
<evidence type="ECO:0000256" key="1">
    <source>
        <dbReference type="ARBA" id="ARBA00022799"/>
    </source>
</evidence>
<dbReference type="InterPro" id="IPR017937">
    <property type="entry name" value="Thioredoxin_CS"/>
</dbReference>
<dbReference type="PANTHER" id="PTHR46115">
    <property type="entry name" value="THIOREDOXIN-LIKE PROTEIN 1"/>
    <property type="match status" value="1"/>
</dbReference>
<dbReference type="InterPro" id="IPR005746">
    <property type="entry name" value="Thioredoxin"/>
</dbReference>
<protein>
    <recommendedName>
        <fullName evidence="4">Thioredoxin</fullName>
    </recommendedName>
</protein>
<evidence type="ECO:0000256" key="5">
    <source>
        <dbReference type="PIRSR" id="PIRSR000077-4"/>
    </source>
</evidence>
<keyword evidence="2 5" id="KW-1015">Disulfide bond</keyword>
<accession>A0A1U7U2P2</accession>
<evidence type="ECO:0000259" key="6">
    <source>
        <dbReference type="PROSITE" id="PS51352"/>
    </source>
</evidence>
<dbReference type="STRING" id="1868482.ENSTSYP00000002235"/>
<dbReference type="KEGG" id="csyr:103268583"/>
<dbReference type="RefSeq" id="XP_008064360.1">
    <property type="nucleotide sequence ID" value="XM_008066169.1"/>
</dbReference>
<dbReference type="OrthoDB" id="2121326at2759"/>
<evidence type="ECO:0000313" key="7">
    <source>
        <dbReference type="Proteomes" id="UP000189704"/>
    </source>
</evidence>
<dbReference type="CDD" id="cd02947">
    <property type="entry name" value="TRX_family"/>
    <property type="match status" value="1"/>
</dbReference>
<gene>
    <name evidence="8" type="primary">TXNDC8</name>
</gene>
<evidence type="ECO:0000256" key="3">
    <source>
        <dbReference type="ARBA" id="ARBA00023284"/>
    </source>
</evidence>
<dbReference type="InterPro" id="IPR036249">
    <property type="entry name" value="Thioredoxin-like_sf"/>
</dbReference>
<dbReference type="Pfam" id="PF00085">
    <property type="entry name" value="Thioredoxin"/>
    <property type="match status" value="1"/>
</dbReference>
<keyword evidence="7" id="KW-1185">Reference proteome</keyword>
<dbReference type="InterPro" id="IPR013766">
    <property type="entry name" value="Thioredoxin_domain"/>
</dbReference>
<dbReference type="GeneID" id="103268583"/>
<reference evidence="8" key="1">
    <citation type="submission" date="2025-08" db="UniProtKB">
        <authorList>
            <consortium name="RefSeq"/>
        </authorList>
    </citation>
    <scope>IDENTIFICATION</scope>
</reference>